<protein>
    <submittedName>
        <fullName evidence="2">Uncharacterized protein</fullName>
    </submittedName>
</protein>
<gene>
    <name evidence="2" type="ORF">NEZAVI_LOCUS14442</name>
</gene>
<feature type="compositionally biased region" description="Basic residues" evidence="1">
    <location>
        <begin position="1"/>
        <end position="11"/>
    </location>
</feature>
<organism evidence="2 3">
    <name type="scientific">Nezara viridula</name>
    <name type="common">Southern green stink bug</name>
    <name type="synonym">Cimex viridulus</name>
    <dbReference type="NCBI Taxonomy" id="85310"/>
    <lineage>
        <taxon>Eukaryota</taxon>
        <taxon>Metazoa</taxon>
        <taxon>Ecdysozoa</taxon>
        <taxon>Arthropoda</taxon>
        <taxon>Hexapoda</taxon>
        <taxon>Insecta</taxon>
        <taxon>Pterygota</taxon>
        <taxon>Neoptera</taxon>
        <taxon>Paraneoptera</taxon>
        <taxon>Hemiptera</taxon>
        <taxon>Heteroptera</taxon>
        <taxon>Panheteroptera</taxon>
        <taxon>Pentatomomorpha</taxon>
        <taxon>Pentatomoidea</taxon>
        <taxon>Pentatomidae</taxon>
        <taxon>Pentatominae</taxon>
        <taxon>Nezara</taxon>
    </lineage>
</organism>
<dbReference type="Proteomes" id="UP001152798">
    <property type="component" value="Chromosome 6"/>
</dbReference>
<evidence type="ECO:0000313" key="3">
    <source>
        <dbReference type="Proteomes" id="UP001152798"/>
    </source>
</evidence>
<sequence length="110" mass="12444">MDRRRNSRRMPKALEEAAIHENKQSDKKKRANRVQYSATDRGTMPSHCAVCGHPWGGLTIIDSCLEISADSRGPPRSRYSETRPPLFPSASSALLIEKRTLEELVIIREL</sequence>
<dbReference type="OrthoDB" id="10550903at2759"/>
<keyword evidence="3" id="KW-1185">Reference proteome</keyword>
<name>A0A9P0MVF8_NEZVI</name>
<reference evidence="2" key="1">
    <citation type="submission" date="2022-01" db="EMBL/GenBank/DDBJ databases">
        <authorList>
            <person name="King R."/>
        </authorList>
    </citation>
    <scope>NUCLEOTIDE SEQUENCE</scope>
</reference>
<proteinExistence type="predicted"/>
<evidence type="ECO:0000313" key="2">
    <source>
        <dbReference type="EMBL" id="CAH1406524.1"/>
    </source>
</evidence>
<dbReference type="AlphaFoldDB" id="A0A9P0MVF8"/>
<accession>A0A9P0MVF8</accession>
<feature type="region of interest" description="Disordered" evidence="1">
    <location>
        <begin position="1"/>
        <end position="38"/>
    </location>
</feature>
<evidence type="ECO:0000256" key="1">
    <source>
        <dbReference type="SAM" id="MobiDB-lite"/>
    </source>
</evidence>
<dbReference type="EMBL" id="OV725082">
    <property type="protein sequence ID" value="CAH1406524.1"/>
    <property type="molecule type" value="Genomic_DNA"/>
</dbReference>
<feature type="compositionally biased region" description="Basic and acidic residues" evidence="1">
    <location>
        <begin position="12"/>
        <end position="25"/>
    </location>
</feature>